<gene>
    <name evidence="2" type="ORF">E2C01_026426</name>
</gene>
<protein>
    <submittedName>
        <fullName evidence="2">Uncharacterized protein</fullName>
    </submittedName>
</protein>
<reference evidence="2 3" key="1">
    <citation type="submission" date="2019-05" db="EMBL/GenBank/DDBJ databases">
        <title>Another draft genome of Portunus trituberculatus and its Hox gene families provides insights of decapod evolution.</title>
        <authorList>
            <person name="Jeong J.-H."/>
            <person name="Song I."/>
            <person name="Kim S."/>
            <person name="Choi T."/>
            <person name="Kim D."/>
            <person name="Ryu S."/>
            <person name="Kim W."/>
        </authorList>
    </citation>
    <scope>NUCLEOTIDE SEQUENCE [LARGE SCALE GENOMIC DNA]</scope>
    <source>
        <tissue evidence="2">Muscle</tissue>
    </source>
</reference>
<keyword evidence="3" id="KW-1185">Reference proteome</keyword>
<proteinExistence type="predicted"/>
<dbReference type="Proteomes" id="UP000324222">
    <property type="component" value="Unassembled WGS sequence"/>
</dbReference>
<organism evidence="2 3">
    <name type="scientific">Portunus trituberculatus</name>
    <name type="common">Swimming crab</name>
    <name type="synonym">Neptunus trituberculatus</name>
    <dbReference type="NCBI Taxonomy" id="210409"/>
    <lineage>
        <taxon>Eukaryota</taxon>
        <taxon>Metazoa</taxon>
        <taxon>Ecdysozoa</taxon>
        <taxon>Arthropoda</taxon>
        <taxon>Crustacea</taxon>
        <taxon>Multicrustacea</taxon>
        <taxon>Malacostraca</taxon>
        <taxon>Eumalacostraca</taxon>
        <taxon>Eucarida</taxon>
        <taxon>Decapoda</taxon>
        <taxon>Pleocyemata</taxon>
        <taxon>Brachyura</taxon>
        <taxon>Eubrachyura</taxon>
        <taxon>Portunoidea</taxon>
        <taxon>Portunidae</taxon>
        <taxon>Portuninae</taxon>
        <taxon>Portunus</taxon>
    </lineage>
</organism>
<evidence type="ECO:0000313" key="3">
    <source>
        <dbReference type="Proteomes" id="UP000324222"/>
    </source>
</evidence>
<evidence type="ECO:0000313" key="2">
    <source>
        <dbReference type="EMBL" id="MPC33085.1"/>
    </source>
</evidence>
<accession>A0A5B7EI45</accession>
<feature type="region of interest" description="Disordered" evidence="1">
    <location>
        <begin position="106"/>
        <end position="152"/>
    </location>
</feature>
<evidence type="ECO:0000256" key="1">
    <source>
        <dbReference type="SAM" id="MobiDB-lite"/>
    </source>
</evidence>
<dbReference type="EMBL" id="VSRR010002756">
    <property type="protein sequence ID" value="MPC33085.1"/>
    <property type="molecule type" value="Genomic_DNA"/>
</dbReference>
<dbReference type="AlphaFoldDB" id="A0A5B7EI45"/>
<name>A0A5B7EI45_PORTR</name>
<comment type="caution">
    <text evidence="2">The sequence shown here is derived from an EMBL/GenBank/DDBJ whole genome shotgun (WGS) entry which is preliminary data.</text>
</comment>
<sequence length="205" mass="21717">MAIVSAIMTQKPCSKSLIKIHIIQQQTDILSYVLDGRVLIYEVLLNVNLYCTDWDVECEGRKEQQGWPGNGGKKLIVNSDKNHQTNTKYRKHITIAVSAFAGALASPGSQKHTHHSKTLKNTGAAHSASKGSDPTGPVGGTAPGPPVPLELVQGAPITPLPLPIEAYVGVTPRETDLSWARGGGLWRGGATTVVVVVAVVVAEAD</sequence>